<dbReference type="EMBL" id="FJNB01000012">
    <property type="protein sequence ID" value="CZQ99781.1"/>
    <property type="molecule type" value="Genomic_DNA"/>
</dbReference>
<evidence type="ECO:0008006" key="5">
    <source>
        <dbReference type="Google" id="ProtNLM"/>
    </source>
</evidence>
<reference evidence="1 3" key="1">
    <citation type="submission" date="2016-02" db="EMBL/GenBank/DDBJ databases">
        <authorList>
            <person name="Wen L."/>
            <person name="He K."/>
            <person name="Yang H."/>
        </authorList>
    </citation>
    <scope>NUCLEOTIDE SEQUENCE [LARGE SCALE GENOMIC DNA]</scope>
    <source>
        <strain evidence="1">Trichococcus_R210</strain>
    </source>
</reference>
<evidence type="ECO:0000313" key="3">
    <source>
        <dbReference type="Proteomes" id="UP000076878"/>
    </source>
</evidence>
<dbReference type="AlphaFoldDB" id="A0A143YYA1"/>
<reference evidence="2 4" key="2">
    <citation type="submission" date="2016-10" db="EMBL/GenBank/DDBJ databases">
        <authorList>
            <person name="Varghese N."/>
            <person name="Submissions S."/>
        </authorList>
    </citation>
    <scope>NUCLEOTIDE SEQUENCE [LARGE SCALE GENOMIC DNA]</scope>
    <source>
        <strain evidence="2 4">DSM 22150</strain>
    </source>
</reference>
<accession>A0A143YYA1</accession>
<dbReference type="Proteomes" id="UP000199280">
    <property type="component" value="Unassembled WGS sequence"/>
</dbReference>
<dbReference type="EMBL" id="FNYT01000023">
    <property type="protein sequence ID" value="SEJ72352.1"/>
    <property type="molecule type" value="Genomic_DNA"/>
</dbReference>
<organism evidence="1 3">
    <name type="scientific">Trichococcus ilyis</name>
    <dbReference type="NCBI Taxonomy" id="640938"/>
    <lineage>
        <taxon>Bacteria</taxon>
        <taxon>Bacillati</taxon>
        <taxon>Bacillota</taxon>
        <taxon>Bacilli</taxon>
        <taxon>Lactobacillales</taxon>
        <taxon>Carnobacteriaceae</taxon>
        <taxon>Trichococcus</taxon>
    </lineage>
</organism>
<name>A0A143YYA1_9LACT</name>
<evidence type="ECO:0000313" key="2">
    <source>
        <dbReference type="EMBL" id="SEJ72352.1"/>
    </source>
</evidence>
<dbReference type="SUPFAM" id="SSF56672">
    <property type="entry name" value="DNA/RNA polymerases"/>
    <property type="match status" value="1"/>
</dbReference>
<gene>
    <name evidence="2" type="ORF">SAMN05216375_12345</name>
    <name evidence="1" type="ORF">TR210_1665</name>
</gene>
<dbReference type="InterPro" id="IPR043502">
    <property type="entry name" value="DNA/RNA_pol_sf"/>
</dbReference>
<proteinExistence type="predicted"/>
<evidence type="ECO:0000313" key="1">
    <source>
        <dbReference type="EMBL" id="CZQ99781.1"/>
    </source>
</evidence>
<keyword evidence="4" id="KW-1185">Reference proteome</keyword>
<sequence length="850" mass="97540">MKDKFFIRNDWNESSVQAKRRVLSYQFSCVVYDEAQSHFCHYDYIVLCESDTPLSYARLINGFLSLLKVEMPQFKKHLRQYKSFENPNNLSISSKAYTKAKDKHERSYPYNKIVLVSHFNGVDLTNFYNNKKMMDQLSCMNKLSFFNGRAFNSDNYHDKLRGIRTATLIRDTMLLSSNNSSLQSLGENIGIEKLDCSDYVDRMDKLLQDDISRYVECGLSDSVISLIWTLTFNENNLNQKDIYSTVGSAAAHRIRESIKAKNRWTTDKEFNENYLSIFDVGNYYQGRNQQISDKRSLIEQDAISSFFGGRNECFSHGIFTAESGKEFLDIDLRSAYPIAMCICSNMNWNNPIDCSYNRDNTDNGKLRSEMFKFDDLGFGLVDFEFPKELAYPCIPVKSTTFNGLVFPRKGSTYANISEIKLALDMGASVTVSEGGRVVVLSTKDENDMFDAVKEFIKTRKLYEKKYGKKSGQALLQKLYANSAFGKLGQGINGKRYQNLCNNTTEMAQYSVITMPAYAAAITALVRCLVSFCMHCCEKADLKIHSVTTDGFIVAGERESVLRMLNESVKEKFPFIFEALEQAFSNSDTAFEVKHEFKTFFNSRTRANVSVGEGEGIMAKGSYRGNDVFRNLSEDAKHHFFFEALVTRTGKIRDERVSLPSYKDVVKHNKVFMNEMKVANLSFDFDFKRMIDMPTIQTNQTVLNGKLFSYDSFFTLPLETVEEYESLHKYRDSYAGCVNNRSEYANIHQKYRHLSTGTETRYNPKMNSQNEQHLDYVCKELLKMVRQGMLTDKLASLNSKDLYDLFMTNCEWDISYEAFNNAFKKGKGRKVMLDGETPLFSVIKQSLLGAS</sequence>
<dbReference type="Proteomes" id="UP000076878">
    <property type="component" value="Unassembled WGS sequence"/>
</dbReference>
<protein>
    <recommendedName>
        <fullName evidence="5">DNA-directed DNA polymerase</fullName>
    </recommendedName>
</protein>
<evidence type="ECO:0000313" key="4">
    <source>
        <dbReference type="Proteomes" id="UP000199280"/>
    </source>
</evidence>